<proteinExistence type="predicted"/>
<evidence type="ECO:0000313" key="2">
    <source>
        <dbReference type="Proteomes" id="UP001223586"/>
    </source>
</evidence>
<sequence>MDSAQIRNNFWEVWNEKARLFNAFADELQGRDDETLEKIAQLNRKWHETMLAFGKVTEARISLD</sequence>
<accession>A0ABT9WSV5</accession>
<keyword evidence="2" id="KW-1185">Reference proteome</keyword>
<dbReference type="EMBL" id="JAUSTT010000009">
    <property type="protein sequence ID" value="MDQ0175982.1"/>
    <property type="molecule type" value="Genomic_DNA"/>
</dbReference>
<organism evidence="1 2">
    <name type="scientific">Bacillus chungangensis</name>
    <dbReference type="NCBI Taxonomy" id="587633"/>
    <lineage>
        <taxon>Bacteria</taxon>
        <taxon>Bacillati</taxon>
        <taxon>Bacillota</taxon>
        <taxon>Bacilli</taxon>
        <taxon>Bacillales</taxon>
        <taxon>Bacillaceae</taxon>
        <taxon>Bacillus</taxon>
    </lineage>
</organism>
<comment type="caution">
    <text evidence="1">The sequence shown here is derived from an EMBL/GenBank/DDBJ whole genome shotgun (WGS) entry which is preliminary data.</text>
</comment>
<gene>
    <name evidence="1" type="ORF">J2S08_001818</name>
</gene>
<dbReference type="RefSeq" id="WP_307228757.1">
    <property type="nucleotide sequence ID" value="NZ_JAUSTT010000009.1"/>
</dbReference>
<name>A0ABT9WSV5_9BACI</name>
<evidence type="ECO:0000313" key="1">
    <source>
        <dbReference type="EMBL" id="MDQ0175982.1"/>
    </source>
</evidence>
<dbReference type="Proteomes" id="UP001223586">
    <property type="component" value="Unassembled WGS sequence"/>
</dbReference>
<protein>
    <submittedName>
        <fullName evidence="1">Uncharacterized protein</fullName>
    </submittedName>
</protein>
<reference evidence="1 2" key="1">
    <citation type="submission" date="2023-07" db="EMBL/GenBank/DDBJ databases">
        <title>Genomic Encyclopedia of Type Strains, Phase IV (KMG-IV): sequencing the most valuable type-strain genomes for metagenomic binning, comparative biology and taxonomic classification.</title>
        <authorList>
            <person name="Goeker M."/>
        </authorList>
    </citation>
    <scope>NUCLEOTIDE SEQUENCE [LARGE SCALE GENOMIC DNA]</scope>
    <source>
        <strain evidence="1 2">DSM 23837</strain>
    </source>
</reference>